<dbReference type="AlphaFoldDB" id="A0A255EFN5"/>
<proteinExistence type="predicted"/>
<dbReference type="Proteomes" id="UP000216300">
    <property type="component" value="Unassembled WGS sequence"/>
</dbReference>
<keyword evidence="3" id="KW-1185">Reference proteome</keyword>
<organism evidence="2 3">
    <name type="scientific">Parenemella sanctibonifatiensis</name>
    <dbReference type="NCBI Taxonomy" id="2016505"/>
    <lineage>
        <taxon>Bacteria</taxon>
        <taxon>Bacillati</taxon>
        <taxon>Actinomycetota</taxon>
        <taxon>Actinomycetes</taxon>
        <taxon>Propionibacteriales</taxon>
        <taxon>Propionibacteriaceae</taxon>
        <taxon>Parenemella</taxon>
    </lineage>
</organism>
<name>A0A255EFN5_9ACTN</name>
<evidence type="ECO:0000259" key="1">
    <source>
        <dbReference type="Pfam" id="PF04167"/>
    </source>
</evidence>
<dbReference type="EMBL" id="NMVJ01000007">
    <property type="protein sequence ID" value="OYN90336.1"/>
    <property type="molecule type" value="Genomic_DNA"/>
</dbReference>
<accession>A0A255EFN5</accession>
<dbReference type="InterPro" id="IPR035930">
    <property type="entry name" value="FomD-like_sf"/>
</dbReference>
<evidence type="ECO:0000313" key="2">
    <source>
        <dbReference type="EMBL" id="OYN90336.1"/>
    </source>
</evidence>
<protein>
    <submittedName>
        <fullName evidence="2">RNAse</fullName>
    </submittedName>
</protein>
<dbReference type="Pfam" id="PF04167">
    <property type="entry name" value="DUF402"/>
    <property type="match status" value="1"/>
</dbReference>
<dbReference type="SUPFAM" id="SSF159234">
    <property type="entry name" value="FomD-like"/>
    <property type="match status" value="1"/>
</dbReference>
<gene>
    <name evidence="2" type="ORF">CGZ91_09260</name>
</gene>
<dbReference type="Gene3D" id="2.40.380.10">
    <property type="entry name" value="FomD-like"/>
    <property type="match status" value="1"/>
</dbReference>
<comment type="caution">
    <text evidence="2">The sequence shown here is derived from an EMBL/GenBank/DDBJ whole genome shotgun (WGS) entry which is preliminary data.</text>
</comment>
<evidence type="ECO:0000313" key="3">
    <source>
        <dbReference type="Proteomes" id="UP000216300"/>
    </source>
</evidence>
<reference evidence="2 3" key="1">
    <citation type="submission" date="2017-07" db="EMBL/GenBank/DDBJ databases">
        <title>Draft whole genome sequences of clinical Proprionibacteriaceae strains.</title>
        <authorList>
            <person name="Bernier A.-M."/>
            <person name="Bernard K."/>
            <person name="Domingo M.-C."/>
        </authorList>
    </citation>
    <scope>NUCLEOTIDE SEQUENCE [LARGE SCALE GENOMIC DNA]</scope>
    <source>
        <strain evidence="2 3">NML 150081</strain>
    </source>
</reference>
<feature type="domain" description="DUF402" evidence="1">
    <location>
        <begin position="78"/>
        <end position="182"/>
    </location>
</feature>
<dbReference type="InterPro" id="IPR007295">
    <property type="entry name" value="DUF402"/>
</dbReference>
<sequence length="215" mass="24104">MPAAHLSGVPGGEVRPRPGDRVALRMSKWDGSPHWATDFTYLGRDEAGHWLGGAVGERMWRPGADFGSAIAWVRCVPDLEGWIATIDQPPHLVHHYVDIATPPLWQPKVGAGEVAAEGWLVSSVDLDLDVVRDRRLREGHDDVVWVDDRDEFAEHQRRFNYPAPLIARAEYDCDTVEQRVRDRVHPFGDCGDRWLTDWVAAAGQPWNPAPPEGQP</sequence>